<gene>
    <name evidence="1" type="ORF">ARMOST_12042</name>
</gene>
<dbReference type="EMBL" id="FUEG01000009">
    <property type="protein sequence ID" value="SJL08674.1"/>
    <property type="molecule type" value="Genomic_DNA"/>
</dbReference>
<dbReference type="AlphaFoldDB" id="A0A284RIT5"/>
<dbReference type="InterPro" id="IPR036188">
    <property type="entry name" value="FAD/NAD-bd_sf"/>
</dbReference>
<dbReference type="Proteomes" id="UP000219338">
    <property type="component" value="Unassembled WGS sequence"/>
</dbReference>
<organism evidence="1 2">
    <name type="scientific">Armillaria ostoyae</name>
    <name type="common">Armillaria root rot fungus</name>
    <dbReference type="NCBI Taxonomy" id="47428"/>
    <lineage>
        <taxon>Eukaryota</taxon>
        <taxon>Fungi</taxon>
        <taxon>Dikarya</taxon>
        <taxon>Basidiomycota</taxon>
        <taxon>Agaricomycotina</taxon>
        <taxon>Agaricomycetes</taxon>
        <taxon>Agaricomycetidae</taxon>
        <taxon>Agaricales</taxon>
        <taxon>Marasmiineae</taxon>
        <taxon>Physalacriaceae</taxon>
        <taxon>Armillaria</taxon>
    </lineage>
</organism>
<reference evidence="2" key="1">
    <citation type="journal article" date="2017" name="Nat. Ecol. Evol.">
        <title>Genome expansion and lineage-specific genetic innovations in the forest pathogenic fungi Armillaria.</title>
        <authorList>
            <person name="Sipos G."/>
            <person name="Prasanna A.N."/>
            <person name="Walter M.C."/>
            <person name="O'Connor E."/>
            <person name="Balint B."/>
            <person name="Krizsan K."/>
            <person name="Kiss B."/>
            <person name="Hess J."/>
            <person name="Varga T."/>
            <person name="Slot J."/>
            <person name="Riley R."/>
            <person name="Boka B."/>
            <person name="Rigling D."/>
            <person name="Barry K."/>
            <person name="Lee J."/>
            <person name="Mihaltcheva S."/>
            <person name="LaButti K."/>
            <person name="Lipzen A."/>
            <person name="Waldron R."/>
            <person name="Moloney N.M."/>
            <person name="Sperisen C."/>
            <person name="Kredics L."/>
            <person name="Vagvoelgyi C."/>
            <person name="Patrignani A."/>
            <person name="Fitzpatrick D."/>
            <person name="Nagy I."/>
            <person name="Doyle S."/>
            <person name="Anderson J.B."/>
            <person name="Grigoriev I.V."/>
            <person name="Gueldener U."/>
            <person name="Muensterkoetter M."/>
            <person name="Nagy L.G."/>
        </authorList>
    </citation>
    <scope>NUCLEOTIDE SEQUENCE [LARGE SCALE GENOMIC DNA]</scope>
    <source>
        <strain evidence="2">C18/9</strain>
    </source>
</reference>
<keyword evidence="2" id="KW-1185">Reference proteome</keyword>
<evidence type="ECO:0000313" key="2">
    <source>
        <dbReference type="Proteomes" id="UP000219338"/>
    </source>
</evidence>
<dbReference type="Gene3D" id="3.50.50.60">
    <property type="entry name" value="FAD/NAD(P)-binding domain"/>
    <property type="match status" value="1"/>
</dbReference>
<protein>
    <submittedName>
        <fullName evidence="1">Uncharacterized protein</fullName>
    </submittedName>
</protein>
<proteinExistence type="predicted"/>
<name>A0A284RIT5_ARMOS</name>
<accession>A0A284RIT5</accession>
<evidence type="ECO:0000313" key="1">
    <source>
        <dbReference type="EMBL" id="SJL08674.1"/>
    </source>
</evidence>
<sequence>MGLLWLSAASFAIYYLFLLLGRALKRHFLLKETCVKDIDALGLPRTAAQKIRGTAVICGGSISGLLAARVCLDHFEEVVLVEAEPWLGSDDAQRRDAWNQEHTRSRVMQYNSFHAYPALVYQVYRKLFPYFDEECKASDVRINPADFRFSTYGDWQYVPYEEYGGALPSSTFVGRTGLETLLRRLVLGGRHEHVRQIIGTVTGVSRSESNKQYLDKVIVRTEEGMQTLDAAIVIDCTGPVSAGMKWLRREGFGVPESGKYPRGKLPLEQLNIKYDPNVYYSTLRFHVPPEVGAKFPGLTTSWDRCSSIYVCLTEAGVDSRAIYCQRIEGDIVQLCTGAWGCPDLPQTLDEFKEYTKSLVVRKPIPEWFLQILDILDEVKDTVICSKTQFLTANHIRYEKATNLPANFIAAGDSVMRVNPVFGQGCMKAFIGAICLNTLLQNNVQSIPTDFSERFFKMQADKTVPYWDAAKSFDYGYSTTVPMAGETLSAGSLIRWYTKQIFILAFTDKQAGLAIFQYRHFFAPSVVMMHPKLVAKVLWQYTANAAALRISS</sequence>
<dbReference type="Pfam" id="PF12831">
    <property type="entry name" value="FAD_oxidored"/>
    <property type="match status" value="1"/>
</dbReference>
<dbReference type="OrthoDB" id="10051892at2759"/>
<dbReference type="SUPFAM" id="SSF51905">
    <property type="entry name" value="FAD/NAD(P)-binding domain"/>
    <property type="match status" value="1"/>
</dbReference>
<dbReference type="OMA" id="RTEEGMQ"/>